<evidence type="ECO:0000259" key="6">
    <source>
        <dbReference type="PROSITE" id="PS50865"/>
    </source>
</evidence>
<gene>
    <name evidence="7" type="ORF">BKA55DRAFT_542830</name>
</gene>
<proteinExistence type="predicted"/>
<evidence type="ECO:0000256" key="5">
    <source>
        <dbReference type="SAM" id="MobiDB-lite"/>
    </source>
</evidence>
<evidence type="ECO:0000313" key="7">
    <source>
        <dbReference type="EMBL" id="KAH7240242.1"/>
    </source>
</evidence>
<evidence type="ECO:0000256" key="2">
    <source>
        <dbReference type="ARBA" id="ARBA00022771"/>
    </source>
</evidence>
<evidence type="ECO:0000313" key="8">
    <source>
        <dbReference type="Proteomes" id="UP000720189"/>
    </source>
</evidence>
<dbReference type="EMBL" id="JAGMUX010000014">
    <property type="protein sequence ID" value="KAH7240242.1"/>
    <property type="molecule type" value="Genomic_DNA"/>
</dbReference>
<dbReference type="RefSeq" id="XP_046046036.1">
    <property type="nucleotide sequence ID" value="XM_046190523.1"/>
</dbReference>
<reference evidence="7" key="1">
    <citation type="journal article" date="2021" name="Nat. Commun.">
        <title>Genetic determinants of endophytism in the Arabidopsis root mycobiome.</title>
        <authorList>
            <person name="Mesny F."/>
            <person name="Miyauchi S."/>
            <person name="Thiergart T."/>
            <person name="Pickel B."/>
            <person name="Atanasova L."/>
            <person name="Karlsson M."/>
            <person name="Huettel B."/>
            <person name="Barry K.W."/>
            <person name="Haridas S."/>
            <person name="Chen C."/>
            <person name="Bauer D."/>
            <person name="Andreopoulos W."/>
            <person name="Pangilinan J."/>
            <person name="LaButti K."/>
            <person name="Riley R."/>
            <person name="Lipzen A."/>
            <person name="Clum A."/>
            <person name="Drula E."/>
            <person name="Henrissat B."/>
            <person name="Kohler A."/>
            <person name="Grigoriev I.V."/>
            <person name="Martin F.M."/>
            <person name="Hacquard S."/>
        </authorList>
    </citation>
    <scope>NUCLEOTIDE SEQUENCE</scope>
    <source>
        <strain evidence="7">MPI-CAGE-AT-0023</strain>
    </source>
</reference>
<feature type="region of interest" description="Disordered" evidence="5">
    <location>
        <begin position="539"/>
        <end position="569"/>
    </location>
</feature>
<keyword evidence="1" id="KW-0479">Metal-binding</keyword>
<dbReference type="AlphaFoldDB" id="A0A9P9GKL4"/>
<protein>
    <recommendedName>
        <fullName evidence="6">MYND-type domain-containing protein</fullName>
    </recommendedName>
</protein>
<evidence type="ECO:0000256" key="3">
    <source>
        <dbReference type="ARBA" id="ARBA00022833"/>
    </source>
</evidence>
<organism evidence="7 8">
    <name type="scientific">Fusarium redolens</name>
    <dbReference type="NCBI Taxonomy" id="48865"/>
    <lineage>
        <taxon>Eukaryota</taxon>
        <taxon>Fungi</taxon>
        <taxon>Dikarya</taxon>
        <taxon>Ascomycota</taxon>
        <taxon>Pezizomycotina</taxon>
        <taxon>Sordariomycetes</taxon>
        <taxon>Hypocreomycetidae</taxon>
        <taxon>Hypocreales</taxon>
        <taxon>Nectriaceae</taxon>
        <taxon>Fusarium</taxon>
        <taxon>Fusarium redolens species complex</taxon>
    </lineage>
</organism>
<dbReference type="SUPFAM" id="SSF144232">
    <property type="entry name" value="HIT/MYND zinc finger-like"/>
    <property type="match status" value="1"/>
</dbReference>
<comment type="caution">
    <text evidence="7">The sequence shown here is derived from an EMBL/GenBank/DDBJ whole genome shotgun (WGS) entry which is preliminary data.</text>
</comment>
<keyword evidence="8" id="KW-1185">Reference proteome</keyword>
<dbReference type="OrthoDB" id="437457at2759"/>
<dbReference type="InterPro" id="IPR002893">
    <property type="entry name" value="Znf_MYND"/>
</dbReference>
<dbReference type="Pfam" id="PF01753">
    <property type="entry name" value="zf-MYND"/>
    <property type="match status" value="1"/>
</dbReference>
<sequence>MADPPSKHMTVPLSGFSITDPNTRWAKDLAACVHCVGCRPEVETMVSSTATCASCGKQGRLLDCAACLDAQYCSTDCQRSDWKFHKLMCTKLASYSADLRPSTRHFRVIVFPHEAAQPEFAWAFVNDKTELVIKHPSIEGWKKKMKDRYATSVKDPLIVHALSRDRAMVGKMLGHAVRVASWQPPNGLAGHLEGFNETILSLTGRIIRRSYGPAVAFAYQLDAEFNYKNMEDMSTKDFRHLVDFFNNSDWNPAIGDAERYPGKTIAALFIPDPFVPDTDKRPGLSICHVLGTYNPVLEVTIAAGIDFKQVCPHYMCDEGVWPIKLFCPRGLKWNAFLLGPLLLELPWIARNAVLTDTHNQGSRSSLHPGRISASYARFLNRGVTLGYRSITIAQYLISDGMLVYDAFCNKIHRLYLLAYDEFMLRQSKAKFDDRDISKKNFVKFWNDLKTGKEKIENQHKDNQHLDFSDAPSPYNDIDNAKLMLFGSASRHFLNLMKLLQNEVFRTVYKKYLNSDLFMDGAYETHWDLLPNFWPAVKNDKSEDDSSMKYPITENDQEKESEVATDARASDSGNLDLAELAAASLNVIQQ</sequence>
<evidence type="ECO:0000256" key="1">
    <source>
        <dbReference type="ARBA" id="ARBA00022723"/>
    </source>
</evidence>
<evidence type="ECO:0000256" key="4">
    <source>
        <dbReference type="PROSITE-ProRule" id="PRU00134"/>
    </source>
</evidence>
<dbReference type="Gene3D" id="6.10.140.2220">
    <property type="match status" value="1"/>
</dbReference>
<keyword evidence="2 4" id="KW-0863">Zinc-finger</keyword>
<dbReference type="PROSITE" id="PS50865">
    <property type="entry name" value="ZF_MYND_2"/>
    <property type="match status" value="1"/>
</dbReference>
<feature type="domain" description="MYND-type" evidence="6">
    <location>
        <begin position="52"/>
        <end position="89"/>
    </location>
</feature>
<accession>A0A9P9GKL4</accession>
<dbReference type="Proteomes" id="UP000720189">
    <property type="component" value="Unassembled WGS sequence"/>
</dbReference>
<dbReference type="GO" id="GO:0008270">
    <property type="term" value="F:zinc ion binding"/>
    <property type="evidence" value="ECO:0007669"/>
    <property type="project" value="UniProtKB-KW"/>
</dbReference>
<dbReference type="GeneID" id="70220477"/>
<keyword evidence="3" id="KW-0862">Zinc</keyword>
<name>A0A9P9GKL4_FUSRE</name>
<dbReference type="PROSITE" id="PS01360">
    <property type="entry name" value="ZF_MYND_1"/>
    <property type="match status" value="1"/>
</dbReference>